<dbReference type="SUPFAM" id="SSF50249">
    <property type="entry name" value="Nucleic acid-binding proteins"/>
    <property type="match status" value="1"/>
</dbReference>
<protein>
    <recommendedName>
        <fullName evidence="4">tRNA-binding domain-containing protein</fullName>
    </recommendedName>
</protein>
<sequence length="307" mass="35027">MVIKRVVHETSKVVVVQDAKSYYHRLQKIPIIRYSVNQSFDEQQAERNAQLKEYWKKRREMVSEWKLKNGLKGPPPRLFFNPTLLDFRVGKINHCIKHPDADNLLNCAVSCGDDPDGAVAATSLEEFKRMGIDTLLPKNEAHRNVMFNLKLVRGFRDPKELIGLRVVLCSNVAHTAFRGYRTAGIIQIAQQWDTWEPGPSKQYPIAPLATELVVPPSEAEIGEQLVFEGYDEGHWLIKRNSKRWNFWTWVAEGITTNAKKEIIFDGSRIDNPDFQSLRDTPARLVRVGLGPEGGLCTVPTIVKARIR</sequence>
<evidence type="ECO:0000256" key="2">
    <source>
        <dbReference type="ARBA" id="ARBA00022884"/>
    </source>
</evidence>
<dbReference type="Proteomes" id="UP000275078">
    <property type="component" value="Unassembled WGS sequence"/>
</dbReference>
<dbReference type="Gene3D" id="2.40.50.140">
    <property type="entry name" value="Nucleic acid-binding proteins"/>
    <property type="match status" value="1"/>
</dbReference>
<evidence type="ECO:0000256" key="3">
    <source>
        <dbReference type="PROSITE-ProRule" id="PRU00209"/>
    </source>
</evidence>
<reference evidence="5 6" key="1">
    <citation type="journal article" date="2018" name="Nat. Ecol. Evol.">
        <title>Pezizomycetes genomes reveal the molecular basis of ectomycorrhizal truffle lifestyle.</title>
        <authorList>
            <person name="Murat C."/>
            <person name="Payen T."/>
            <person name="Noel B."/>
            <person name="Kuo A."/>
            <person name="Morin E."/>
            <person name="Chen J."/>
            <person name="Kohler A."/>
            <person name="Krizsan K."/>
            <person name="Balestrini R."/>
            <person name="Da Silva C."/>
            <person name="Montanini B."/>
            <person name="Hainaut M."/>
            <person name="Levati E."/>
            <person name="Barry K.W."/>
            <person name="Belfiori B."/>
            <person name="Cichocki N."/>
            <person name="Clum A."/>
            <person name="Dockter R.B."/>
            <person name="Fauchery L."/>
            <person name="Guy J."/>
            <person name="Iotti M."/>
            <person name="Le Tacon F."/>
            <person name="Lindquist E.A."/>
            <person name="Lipzen A."/>
            <person name="Malagnac F."/>
            <person name="Mello A."/>
            <person name="Molinier V."/>
            <person name="Miyauchi S."/>
            <person name="Poulain J."/>
            <person name="Riccioni C."/>
            <person name="Rubini A."/>
            <person name="Sitrit Y."/>
            <person name="Splivallo R."/>
            <person name="Traeger S."/>
            <person name="Wang M."/>
            <person name="Zifcakova L."/>
            <person name="Wipf D."/>
            <person name="Zambonelli A."/>
            <person name="Paolocci F."/>
            <person name="Nowrousian M."/>
            <person name="Ottonello S."/>
            <person name="Baldrian P."/>
            <person name="Spatafora J.W."/>
            <person name="Henrissat B."/>
            <person name="Nagy L.G."/>
            <person name="Aury J.M."/>
            <person name="Wincker P."/>
            <person name="Grigoriev I.V."/>
            <person name="Bonfante P."/>
            <person name="Martin F.M."/>
        </authorList>
    </citation>
    <scope>NUCLEOTIDE SEQUENCE [LARGE SCALE GENOMIC DNA]</scope>
    <source>
        <strain evidence="5 6">RN42</strain>
    </source>
</reference>
<keyword evidence="1 3" id="KW-0820">tRNA-binding</keyword>
<dbReference type="STRING" id="1160509.A0A3N4HT43"/>
<keyword evidence="6" id="KW-1185">Reference proteome</keyword>
<dbReference type="PANTHER" id="PTHR11586">
    <property type="entry name" value="TRNA-AMINOACYLATION COFACTOR ARC1 FAMILY MEMBER"/>
    <property type="match status" value="1"/>
</dbReference>
<gene>
    <name evidence="5" type="ORF">BJ508DRAFT_417335</name>
</gene>
<dbReference type="PROSITE" id="PS50886">
    <property type="entry name" value="TRBD"/>
    <property type="match status" value="1"/>
</dbReference>
<keyword evidence="2 3" id="KW-0694">RNA-binding</keyword>
<dbReference type="AlphaFoldDB" id="A0A3N4HT43"/>
<accession>A0A3N4HT43</accession>
<organism evidence="5 6">
    <name type="scientific">Ascobolus immersus RN42</name>
    <dbReference type="NCBI Taxonomy" id="1160509"/>
    <lineage>
        <taxon>Eukaryota</taxon>
        <taxon>Fungi</taxon>
        <taxon>Dikarya</taxon>
        <taxon>Ascomycota</taxon>
        <taxon>Pezizomycotina</taxon>
        <taxon>Pezizomycetes</taxon>
        <taxon>Pezizales</taxon>
        <taxon>Ascobolaceae</taxon>
        <taxon>Ascobolus</taxon>
    </lineage>
</organism>
<dbReference type="GO" id="GO:0000049">
    <property type="term" value="F:tRNA binding"/>
    <property type="evidence" value="ECO:0007669"/>
    <property type="project" value="UniProtKB-UniRule"/>
</dbReference>
<feature type="domain" description="TRNA-binding" evidence="4">
    <location>
        <begin position="81"/>
        <end position="226"/>
    </location>
</feature>
<dbReference type="GO" id="GO:0017102">
    <property type="term" value="C:methionyl glutamyl tRNA synthetase complex"/>
    <property type="evidence" value="ECO:0007669"/>
    <property type="project" value="TreeGrafter"/>
</dbReference>
<evidence type="ECO:0000259" key="4">
    <source>
        <dbReference type="PROSITE" id="PS50886"/>
    </source>
</evidence>
<dbReference type="InterPro" id="IPR012340">
    <property type="entry name" value="NA-bd_OB-fold"/>
</dbReference>
<name>A0A3N4HT43_ASCIM</name>
<dbReference type="PANTHER" id="PTHR11586:SF33">
    <property type="entry name" value="AMINOACYL TRNA SYNTHASE COMPLEX-INTERACTING MULTIFUNCTIONAL PROTEIN 1"/>
    <property type="match status" value="1"/>
</dbReference>
<proteinExistence type="predicted"/>
<dbReference type="EMBL" id="ML119733">
    <property type="protein sequence ID" value="RPA77015.1"/>
    <property type="molecule type" value="Genomic_DNA"/>
</dbReference>
<dbReference type="InterPro" id="IPR002547">
    <property type="entry name" value="tRNA-bd_dom"/>
</dbReference>
<evidence type="ECO:0000313" key="5">
    <source>
        <dbReference type="EMBL" id="RPA77015.1"/>
    </source>
</evidence>
<dbReference type="InterPro" id="IPR051270">
    <property type="entry name" value="Tyrosine-tRNA_ligase_regulator"/>
</dbReference>
<dbReference type="OrthoDB" id="19141at2759"/>
<evidence type="ECO:0000313" key="6">
    <source>
        <dbReference type="Proteomes" id="UP000275078"/>
    </source>
</evidence>
<evidence type="ECO:0000256" key="1">
    <source>
        <dbReference type="ARBA" id="ARBA00022555"/>
    </source>
</evidence>